<dbReference type="RefSeq" id="WP_013795421.1">
    <property type="nucleotide sequence ID" value="NC_015559.1"/>
</dbReference>
<name>F6CSV5_MARPP</name>
<organism evidence="1 2">
    <name type="scientific">Marinomonas posidonica (strain CECT 7376 / NCIMB 14433 / IVIA-Po-181)</name>
    <dbReference type="NCBI Taxonomy" id="491952"/>
    <lineage>
        <taxon>Bacteria</taxon>
        <taxon>Pseudomonadati</taxon>
        <taxon>Pseudomonadota</taxon>
        <taxon>Gammaproteobacteria</taxon>
        <taxon>Oceanospirillales</taxon>
        <taxon>Oceanospirillaceae</taxon>
        <taxon>Marinomonas</taxon>
    </lineage>
</organism>
<proteinExistence type="predicted"/>
<protein>
    <submittedName>
        <fullName evidence="1">Uncharacterized protein</fullName>
    </submittedName>
</protein>
<accession>F6CSV5</accession>
<reference evidence="1 2" key="1">
    <citation type="journal article" date="2012" name="Stand. Genomic Sci.">
        <title>Complete genome sequence of Marinomonas posidonica type strain (IVIA-Po-181(T)).</title>
        <authorList>
            <person name="Lucas-Elio P."/>
            <person name="Goodwin L."/>
            <person name="Woyke T."/>
            <person name="Pitluck S."/>
            <person name="Nolan M."/>
            <person name="Kyrpides N.C."/>
            <person name="Detter J.C."/>
            <person name="Copeland A."/>
            <person name="Lu M."/>
            <person name="Bruce D."/>
            <person name="Detter C."/>
            <person name="Tapia R."/>
            <person name="Han S."/>
            <person name="Land M.L."/>
            <person name="Ivanova N."/>
            <person name="Mikhailova N."/>
            <person name="Johnston A.W."/>
            <person name="Sanchez-Amat A."/>
        </authorList>
    </citation>
    <scope>NUCLEOTIDE SEQUENCE [LARGE SCALE GENOMIC DNA]</scope>
    <source>
        <strain evidence="2">CECT 7376 / NCIMB 14433 / IVIA-Po-181</strain>
    </source>
</reference>
<dbReference type="HOGENOM" id="CLU_465255_0_0_6"/>
<dbReference type="OrthoDB" id="2664633at2"/>
<sequence length="586" mass="62757">MALGHLAQNKFGLELSDINLYDGKETTSSSLADTLLSDVKGGVVVDTDSSEAGKMYLDVNGESKTSQIDTLGHEVLETQDFQGKGNGILFSNSEDTQEALGDAFGNQLADRINQAAGGDLDSTGGSDFNQRQVASYSVQQGTNNANKVGNAEVDHRQLYVAEAQAIIKAAPAYAKQRGISENKAKTELTQQALRQVDQTWSEQIEENPEAREMLADIALEIGQVSESALGRGSLDIGFDTESSEAFQAKDQETFNDTNINAREIGLIEKGWGGEANFIEKYGTKNGEKAVDVGLGDAAEEAIDSVRDFSTAAVEGIQQDPLGVAKNAAETVVNGVVDAVTSPLDTFVFEDSKGSAADRQLVAELQGNAETATKEAGSNLIDSVSELMPPGVGKAAKGTTIVVAKEAVEQASKKIDYVDTDSEMIGLDQPTYSSVVHKTIDSNQVNREMEVAGNDAAWIPDDVVKTETLLPGYELEMIVTEGQLTAIGEGKSAIGGWASKDALSDTIQEARDFTAVQKKWKNEDYSPLYKITLEVKEPITGQSGTADEMYDTLLDRTLPGGVEQFNFDDNKDAFNKLDVTDAKLLEP</sequence>
<dbReference type="KEGG" id="mpc:Mar181_0894"/>
<evidence type="ECO:0000313" key="2">
    <source>
        <dbReference type="Proteomes" id="UP000009230"/>
    </source>
</evidence>
<dbReference type="AlphaFoldDB" id="F6CSV5"/>
<dbReference type="STRING" id="491952.Mar181_0894"/>
<dbReference type="EMBL" id="CP002771">
    <property type="protein sequence ID" value="AEF53945.1"/>
    <property type="molecule type" value="Genomic_DNA"/>
</dbReference>
<dbReference type="Proteomes" id="UP000009230">
    <property type="component" value="Chromosome"/>
</dbReference>
<keyword evidence="2" id="KW-1185">Reference proteome</keyword>
<gene>
    <name evidence="1" type="ordered locus">Mar181_0894</name>
</gene>
<evidence type="ECO:0000313" key="1">
    <source>
        <dbReference type="EMBL" id="AEF53945.1"/>
    </source>
</evidence>